<gene>
    <name evidence="2" type="ORF">M3P05_05035</name>
</gene>
<evidence type="ECO:0000256" key="1">
    <source>
        <dbReference type="SAM" id="SignalP"/>
    </source>
</evidence>
<evidence type="ECO:0000313" key="3">
    <source>
        <dbReference type="Proteomes" id="UP001203338"/>
    </source>
</evidence>
<keyword evidence="1" id="KW-0732">Signal</keyword>
<organism evidence="2 3">
    <name type="scientific">Parendozoicomonas callyspongiae</name>
    <dbReference type="NCBI Taxonomy" id="2942213"/>
    <lineage>
        <taxon>Bacteria</taxon>
        <taxon>Pseudomonadati</taxon>
        <taxon>Pseudomonadota</taxon>
        <taxon>Gammaproteobacteria</taxon>
        <taxon>Oceanospirillales</taxon>
        <taxon>Endozoicomonadaceae</taxon>
        <taxon>Parendozoicomonas</taxon>
    </lineage>
</organism>
<keyword evidence="3" id="KW-1185">Reference proteome</keyword>
<comment type="caution">
    <text evidence="2">The sequence shown here is derived from an EMBL/GenBank/DDBJ whole genome shotgun (WGS) entry which is preliminary data.</text>
</comment>
<sequence>MRLQYGLSHLSCFGLICLIALLSAASSYADQQVSAAVDSPAGYPVNETGYEKGESAKKQTNSIIHIAKLVPGESGSGLELEVNAFPVQIPKVSSIVAMGNGGILKYYPVPDSDDLEFADLNGIPGHLIMQRARVAFGEDGQLEDIQFPTAVQGKEDACLMSALEQALKALASHAPEVLLSVSDRSIALVNARRDCVEMTVYRDESVLSPLAEVHVFDSGLPVVNVLDSDIYLPDADWQEGETTKSLNIVGLVEYLPQRGGEGVKGYLGHVITDIATDGIIGSKVPYLGYGGELAWGWKSQSAGRDFNYGGYNGRVFSSVFSSSYIQLDVSSSDTAIAALRKLLLDADSTLPDKKAIQILLPRNVYDDLKGNTEVQAFTQLSADLEAGQYPSLNKMLGDGQISYVGRASRLTRYLAGSVGSAAVSGVFGGILSAGNNVYNRYGGTGKLPHNYSNEEMHELVSEVGHDSARHAVTGLAVYNLQQVMPAFAAATVAGVGNHVYDSYRQGNLTLLNAPAVVAGAGAESLVAGVSGLTGSWIGGSIPLINRIPGASLTGSLVGSLAGHYAYQYAMNNDAFMKLRGTARLAWSGVFTKTNPEH</sequence>
<accession>A0ABT0PFJ2</accession>
<proteinExistence type="predicted"/>
<evidence type="ECO:0000313" key="2">
    <source>
        <dbReference type="EMBL" id="MCL6269308.1"/>
    </source>
</evidence>
<feature type="chain" id="PRO_5047332246" evidence="1">
    <location>
        <begin position="30"/>
        <end position="597"/>
    </location>
</feature>
<dbReference type="RefSeq" id="WP_249698285.1">
    <property type="nucleotide sequence ID" value="NZ_JAMFLX010000005.1"/>
</dbReference>
<feature type="signal peptide" evidence="1">
    <location>
        <begin position="1"/>
        <end position="29"/>
    </location>
</feature>
<name>A0ABT0PFJ2_9GAMM</name>
<protein>
    <submittedName>
        <fullName evidence="2">Uncharacterized protein</fullName>
    </submittedName>
</protein>
<dbReference type="Proteomes" id="UP001203338">
    <property type="component" value="Unassembled WGS sequence"/>
</dbReference>
<dbReference type="EMBL" id="JAMFLX010000005">
    <property type="protein sequence ID" value="MCL6269308.1"/>
    <property type="molecule type" value="Genomic_DNA"/>
</dbReference>
<reference evidence="2 3" key="1">
    <citation type="submission" date="2022-05" db="EMBL/GenBank/DDBJ databases">
        <authorList>
            <person name="Park J.-S."/>
        </authorList>
    </citation>
    <scope>NUCLEOTIDE SEQUENCE [LARGE SCALE GENOMIC DNA]</scope>
    <source>
        <strain evidence="2 3">2012CJ34-2</strain>
    </source>
</reference>